<feature type="transmembrane region" description="Helical" evidence="5">
    <location>
        <begin position="6"/>
        <end position="23"/>
    </location>
</feature>
<dbReference type="PANTHER" id="PTHR33507:SF3">
    <property type="entry name" value="INNER MEMBRANE PROTEIN YBBJ"/>
    <property type="match status" value="1"/>
</dbReference>
<dbReference type="Pfam" id="PF01957">
    <property type="entry name" value="NfeD"/>
    <property type="match status" value="1"/>
</dbReference>
<evidence type="ECO:0000313" key="8">
    <source>
        <dbReference type="Proteomes" id="UP000230961"/>
    </source>
</evidence>
<gene>
    <name evidence="7" type="ORF">LC20_01477</name>
</gene>
<reference evidence="7 8" key="1">
    <citation type="submission" date="2017-11" db="EMBL/GenBank/DDBJ databases">
        <title>The complete genome sequence and comparative genome analysis of Yersinia enterocolitica strain LC20.</title>
        <authorList>
            <person name="Shi G."/>
            <person name="Su M."/>
            <person name="Liang J."/>
            <person name="Gu W."/>
            <person name="Xiao Y."/>
            <person name="Zhang Z."/>
            <person name="Qiu H."/>
            <person name="Duan R."/>
            <person name="Zhang Z."/>
            <person name="Li Y."/>
            <person name="Zhang X."/>
            <person name="Ling Y."/>
            <person name="Song L."/>
            <person name="Chen M."/>
            <person name="Zhao Y."/>
            <person name="Wu J."/>
            <person name="Jing H."/>
            <person name="Xiao J."/>
            <person name="Wang X."/>
        </authorList>
    </citation>
    <scope>NUCLEOTIDE SEQUENCE [LARGE SCALE GENOMIC DNA]</scope>
    <source>
        <strain evidence="7 8">LC20</strain>
    </source>
</reference>
<accession>A0A7U4K0M9</accession>
<evidence type="ECO:0000256" key="5">
    <source>
        <dbReference type="SAM" id="Phobius"/>
    </source>
</evidence>
<keyword evidence="2 5" id="KW-0812">Transmembrane</keyword>
<sequence length="150" mass="16791">MLVDIAANPNWFWLSLGGLLLAAEMLGASGYMLWSGVAAVVVGILVWLFPFSWEMQGVLFAVLTVISAFLWWYWLSKRTKPQPAMLNQRNHQLLGTRATLTEPTVDGYGRMKVGDSSWRIYCSNELSAGSEVEVILVEGNTLHVRAVHRH</sequence>
<keyword evidence="4 5" id="KW-0472">Membrane</keyword>
<proteinExistence type="predicted"/>
<dbReference type="SUPFAM" id="SSF141322">
    <property type="entry name" value="NfeD domain-like"/>
    <property type="match status" value="1"/>
</dbReference>
<dbReference type="InterPro" id="IPR012340">
    <property type="entry name" value="NA-bd_OB-fold"/>
</dbReference>
<evidence type="ECO:0000313" key="7">
    <source>
        <dbReference type="EMBL" id="AHM72731.1"/>
    </source>
</evidence>
<dbReference type="PANTHER" id="PTHR33507">
    <property type="entry name" value="INNER MEMBRANE PROTEIN YBBJ"/>
    <property type="match status" value="1"/>
</dbReference>
<evidence type="ECO:0000256" key="2">
    <source>
        <dbReference type="ARBA" id="ARBA00022692"/>
    </source>
</evidence>
<comment type="subcellular location">
    <subcellularLocation>
        <location evidence="1">Membrane</location>
        <topology evidence="1">Multi-pass membrane protein</topology>
    </subcellularLocation>
</comment>
<dbReference type="AlphaFoldDB" id="A0A7U4K0M9"/>
<dbReference type="InterPro" id="IPR052165">
    <property type="entry name" value="Membrane_assoc_protease"/>
</dbReference>
<dbReference type="GO" id="GO:0005886">
    <property type="term" value="C:plasma membrane"/>
    <property type="evidence" value="ECO:0007669"/>
    <property type="project" value="TreeGrafter"/>
</dbReference>
<organism evidence="7 8">
    <name type="scientific">Yersinia enterocolitica LC20</name>
    <dbReference type="NCBI Taxonomy" id="1443113"/>
    <lineage>
        <taxon>Bacteria</taxon>
        <taxon>Pseudomonadati</taxon>
        <taxon>Pseudomonadota</taxon>
        <taxon>Gammaproteobacteria</taxon>
        <taxon>Enterobacterales</taxon>
        <taxon>Yersiniaceae</taxon>
        <taxon>Yersinia</taxon>
    </lineage>
</organism>
<protein>
    <submittedName>
        <fullName evidence="7">NfeD family protein</fullName>
    </submittedName>
</protein>
<dbReference type="Proteomes" id="UP000230961">
    <property type="component" value="Chromosome"/>
</dbReference>
<evidence type="ECO:0000256" key="4">
    <source>
        <dbReference type="ARBA" id="ARBA00023136"/>
    </source>
</evidence>
<name>A0A7U4K0M9_YEREN</name>
<dbReference type="InterPro" id="IPR002810">
    <property type="entry name" value="NfeD-like_C"/>
</dbReference>
<dbReference type="EMBL" id="CP007448">
    <property type="protein sequence ID" value="AHM72731.1"/>
    <property type="molecule type" value="Genomic_DNA"/>
</dbReference>
<feature type="transmembrane region" description="Helical" evidence="5">
    <location>
        <begin position="55"/>
        <end position="75"/>
    </location>
</feature>
<dbReference type="KEGG" id="yel:LC20_01477"/>
<evidence type="ECO:0000256" key="3">
    <source>
        <dbReference type="ARBA" id="ARBA00022989"/>
    </source>
</evidence>
<keyword evidence="3 5" id="KW-1133">Transmembrane helix</keyword>
<feature type="transmembrane region" description="Helical" evidence="5">
    <location>
        <begin position="30"/>
        <end position="49"/>
    </location>
</feature>
<evidence type="ECO:0000256" key="1">
    <source>
        <dbReference type="ARBA" id="ARBA00004141"/>
    </source>
</evidence>
<feature type="domain" description="NfeD-like C-terminal" evidence="6">
    <location>
        <begin position="91"/>
        <end position="145"/>
    </location>
</feature>
<evidence type="ECO:0000259" key="6">
    <source>
        <dbReference type="Pfam" id="PF01957"/>
    </source>
</evidence>
<dbReference type="Gene3D" id="2.40.50.140">
    <property type="entry name" value="Nucleic acid-binding proteins"/>
    <property type="match status" value="1"/>
</dbReference>